<gene>
    <name evidence="6" type="ORF">CWE08_08370</name>
</gene>
<keyword evidence="4" id="KW-0804">Transcription</keyword>
<accession>A0A432VVA2</accession>
<feature type="domain" description="HTH lysR-type" evidence="5">
    <location>
        <begin position="4"/>
        <end position="61"/>
    </location>
</feature>
<dbReference type="GO" id="GO:0003700">
    <property type="term" value="F:DNA-binding transcription factor activity"/>
    <property type="evidence" value="ECO:0007669"/>
    <property type="project" value="InterPro"/>
</dbReference>
<dbReference type="GO" id="GO:0003677">
    <property type="term" value="F:DNA binding"/>
    <property type="evidence" value="ECO:0007669"/>
    <property type="project" value="UniProtKB-KW"/>
</dbReference>
<keyword evidence="7" id="KW-1185">Reference proteome</keyword>
<keyword evidence="2" id="KW-0805">Transcription regulation</keyword>
<dbReference type="Gene3D" id="1.10.10.10">
    <property type="entry name" value="Winged helix-like DNA-binding domain superfamily/Winged helix DNA-binding domain"/>
    <property type="match status" value="1"/>
</dbReference>
<dbReference type="PROSITE" id="PS50931">
    <property type="entry name" value="HTH_LYSR"/>
    <property type="match status" value="1"/>
</dbReference>
<dbReference type="Pfam" id="PF00126">
    <property type="entry name" value="HTH_1"/>
    <property type="match status" value="1"/>
</dbReference>
<protein>
    <submittedName>
        <fullName evidence="6">LysR family transcriptional regulator</fullName>
    </submittedName>
</protein>
<reference evidence="7" key="1">
    <citation type="journal article" date="2018" name="Front. Microbiol.">
        <title>Genome-Based Analysis Reveals the Taxonomy and Diversity of the Family Idiomarinaceae.</title>
        <authorList>
            <person name="Liu Y."/>
            <person name="Lai Q."/>
            <person name="Shao Z."/>
        </authorList>
    </citation>
    <scope>NUCLEOTIDE SEQUENCE [LARGE SCALE GENOMIC DNA]</scope>
    <source>
        <strain evidence="7">GBPy7</strain>
    </source>
</reference>
<dbReference type="InterPro" id="IPR036390">
    <property type="entry name" value="WH_DNA-bd_sf"/>
</dbReference>
<evidence type="ECO:0000256" key="1">
    <source>
        <dbReference type="ARBA" id="ARBA00009437"/>
    </source>
</evidence>
<comment type="caution">
    <text evidence="6">The sequence shown here is derived from an EMBL/GenBank/DDBJ whole genome shotgun (WGS) entry which is preliminary data.</text>
</comment>
<dbReference type="PANTHER" id="PTHR30579:SF7">
    <property type="entry name" value="HTH-TYPE TRANSCRIPTIONAL REGULATOR LRHA-RELATED"/>
    <property type="match status" value="1"/>
</dbReference>
<keyword evidence="3" id="KW-0238">DNA-binding</keyword>
<dbReference type="SUPFAM" id="SSF46785">
    <property type="entry name" value="Winged helix' DNA-binding domain"/>
    <property type="match status" value="1"/>
</dbReference>
<dbReference type="AlphaFoldDB" id="A0A432VVA2"/>
<evidence type="ECO:0000313" key="7">
    <source>
        <dbReference type="Proteomes" id="UP000288395"/>
    </source>
</evidence>
<dbReference type="InterPro" id="IPR050176">
    <property type="entry name" value="LTTR"/>
</dbReference>
<dbReference type="InterPro" id="IPR000847">
    <property type="entry name" value="LysR_HTH_N"/>
</dbReference>
<dbReference type="Pfam" id="PF03466">
    <property type="entry name" value="LysR_substrate"/>
    <property type="match status" value="1"/>
</dbReference>
<dbReference type="Gene3D" id="3.40.190.10">
    <property type="entry name" value="Periplasmic binding protein-like II"/>
    <property type="match status" value="2"/>
</dbReference>
<evidence type="ECO:0000313" key="6">
    <source>
        <dbReference type="EMBL" id="RUO20467.1"/>
    </source>
</evidence>
<evidence type="ECO:0000256" key="2">
    <source>
        <dbReference type="ARBA" id="ARBA00023015"/>
    </source>
</evidence>
<dbReference type="InterPro" id="IPR005119">
    <property type="entry name" value="LysR_subst-bd"/>
</dbReference>
<dbReference type="InterPro" id="IPR036388">
    <property type="entry name" value="WH-like_DNA-bd_sf"/>
</dbReference>
<name>A0A432VVA2_9GAMM</name>
<dbReference type="FunFam" id="1.10.10.10:FF:000001">
    <property type="entry name" value="LysR family transcriptional regulator"/>
    <property type="match status" value="1"/>
</dbReference>
<comment type="similarity">
    <text evidence="1">Belongs to the LysR transcriptional regulatory family.</text>
</comment>
<dbReference type="SUPFAM" id="SSF53850">
    <property type="entry name" value="Periplasmic binding protein-like II"/>
    <property type="match status" value="1"/>
</dbReference>
<dbReference type="EMBL" id="PIPJ01000005">
    <property type="protein sequence ID" value="RUO20467.1"/>
    <property type="molecule type" value="Genomic_DNA"/>
</dbReference>
<proteinExistence type="inferred from homology"/>
<evidence type="ECO:0000256" key="4">
    <source>
        <dbReference type="ARBA" id="ARBA00023163"/>
    </source>
</evidence>
<dbReference type="PRINTS" id="PR00039">
    <property type="entry name" value="HTHLYSR"/>
</dbReference>
<dbReference type="OrthoDB" id="5723059at2"/>
<dbReference type="RefSeq" id="WP_126767455.1">
    <property type="nucleotide sequence ID" value="NZ_PIPJ01000005.1"/>
</dbReference>
<evidence type="ECO:0000259" key="5">
    <source>
        <dbReference type="PROSITE" id="PS50931"/>
    </source>
</evidence>
<organism evidence="6 7">
    <name type="scientific">Aliidiomarina iranensis</name>
    <dbReference type="NCBI Taxonomy" id="1434071"/>
    <lineage>
        <taxon>Bacteria</taxon>
        <taxon>Pseudomonadati</taxon>
        <taxon>Pseudomonadota</taxon>
        <taxon>Gammaproteobacteria</taxon>
        <taxon>Alteromonadales</taxon>
        <taxon>Idiomarinaceae</taxon>
        <taxon>Aliidiomarina</taxon>
    </lineage>
</organism>
<dbReference type="PANTHER" id="PTHR30579">
    <property type="entry name" value="TRANSCRIPTIONAL REGULATOR"/>
    <property type="match status" value="1"/>
</dbReference>
<evidence type="ECO:0000256" key="3">
    <source>
        <dbReference type="ARBA" id="ARBA00023125"/>
    </source>
</evidence>
<sequence length="286" mass="31600">MNSLSLENLRAFVTVTDLQSYTQAGERLGRSQPAISLQIKRLEERIDHAVFERQGNKPKLTPAGQELYQGARQLLAMHDQLLARFTKAPISGQVRLGIPSEFATALLPRILGQFASSYPQITLEVTSALSRELRLGASRGQFDIILTVAEQAPEDSVKVKEDALIWVAGRADFQWQNTVPLVLAAEGCIYRRRALQTLKSVNTKCRIAYTNSDLTGISSALKSDLGITVLARSSLPNDLVELKASEIAQQLPPLGTVGIYLERHGDRKNDAAEHLLEYLHDYLNPA</sequence>
<dbReference type="Proteomes" id="UP000288395">
    <property type="component" value="Unassembled WGS sequence"/>
</dbReference>